<proteinExistence type="predicted"/>
<gene>
    <name evidence="1" type="ORF">NC653_027323</name>
</gene>
<evidence type="ECO:0000313" key="2">
    <source>
        <dbReference type="Proteomes" id="UP001164929"/>
    </source>
</evidence>
<name>A0AAD6Q4X5_9ROSI</name>
<dbReference type="AlphaFoldDB" id="A0AAD6Q4X5"/>
<dbReference type="Proteomes" id="UP001164929">
    <property type="component" value="Chromosome 11"/>
</dbReference>
<protein>
    <submittedName>
        <fullName evidence="1">Uncharacterized protein</fullName>
    </submittedName>
</protein>
<sequence>MKRSFRSIKNQESDGSMCRWDRLIEETRLLRLSKCKSCKHRALLREVFQASCLEQIYEDLTRKRHEEDDLQKCEQHKFIEVNATRGITGAFSACYSDHKPLGERVRGRTTNQEAAAPITIKQSVTDKTKSPSILLLRY</sequence>
<keyword evidence="2" id="KW-1185">Reference proteome</keyword>
<organism evidence="1 2">
    <name type="scientific">Populus alba x Populus x berolinensis</name>
    <dbReference type="NCBI Taxonomy" id="444605"/>
    <lineage>
        <taxon>Eukaryota</taxon>
        <taxon>Viridiplantae</taxon>
        <taxon>Streptophyta</taxon>
        <taxon>Embryophyta</taxon>
        <taxon>Tracheophyta</taxon>
        <taxon>Spermatophyta</taxon>
        <taxon>Magnoliopsida</taxon>
        <taxon>eudicotyledons</taxon>
        <taxon>Gunneridae</taxon>
        <taxon>Pentapetalae</taxon>
        <taxon>rosids</taxon>
        <taxon>fabids</taxon>
        <taxon>Malpighiales</taxon>
        <taxon>Salicaceae</taxon>
        <taxon>Saliceae</taxon>
        <taxon>Populus</taxon>
    </lineage>
</organism>
<evidence type="ECO:0000313" key="1">
    <source>
        <dbReference type="EMBL" id="KAJ6979131.1"/>
    </source>
</evidence>
<accession>A0AAD6Q4X5</accession>
<dbReference type="EMBL" id="JAQIZT010000011">
    <property type="protein sequence ID" value="KAJ6979131.1"/>
    <property type="molecule type" value="Genomic_DNA"/>
</dbReference>
<reference evidence="1" key="1">
    <citation type="journal article" date="2023" name="Mol. Ecol. Resour.">
        <title>Chromosome-level genome assembly of a triploid poplar Populus alba 'Berolinensis'.</title>
        <authorList>
            <person name="Chen S."/>
            <person name="Yu Y."/>
            <person name="Wang X."/>
            <person name="Wang S."/>
            <person name="Zhang T."/>
            <person name="Zhou Y."/>
            <person name="He R."/>
            <person name="Meng N."/>
            <person name="Wang Y."/>
            <person name="Liu W."/>
            <person name="Liu Z."/>
            <person name="Liu J."/>
            <person name="Guo Q."/>
            <person name="Huang H."/>
            <person name="Sederoff R.R."/>
            <person name="Wang G."/>
            <person name="Qu G."/>
            <person name="Chen S."/>
        </authorList>
    </citation>
    <scope>NUCLEOTIDE SEQUENCE</scope>
    <source>
        <strain evidence="1">SC-2020</strain>
    </source>
</reference>
<comment type="caution">
    <text evidence="1">The sequence shown here is derived from an EMBL/GenBank/DDBJ whole genome shotgun (WGS) entry which is preliminary data.</text>
</comment>